<evidence type="ECO:0000259" key="1">
    <source>
        <dbReference type="Pfam" id="PF05225"/>
    </source>
</evidence>
<keyword evidence="3" id="KW-1185">Reference proteome</keyword>
<sequence>MPSQQRAQQLSKEGRIGLAIASFQLNPSLSIRKLAKAYNVPRTTLQERLQGIQSKHEM</sequence>
<accession>A0A2V1D4B6</accession>
<name>A0A2V1D4B6_9PLEO</name>
<reference evidence="2 3" key="1">
    <citation type="journal article" date="2018" name="Sci. Rep.">
        <title>Comparative genomics provides insights into the lifestyle and reveals functional heterogeneity of dark septate endophytic fungi.</title>
        <authorList>
            <person name="Knapp D.G."/>
            <person name="Nemeth J.B."/>
            <person name="Barry K."/>
            <person name="Hainaut M."/>
            <person name="Henrissat B."/>
            <person name="Johnson J."/>
            <person name="Kuo A."/>
            <person name="Lim J.H.P."/>
            <person name="Lipzen A."/>
            <person name="Nolan M."/>
            <person name="Ohm R.A."/>
            <person name="Tamas L."/>
            <person name="Grigoriev I.V."/>
            <person name="Spatafora J.W."/>
            <person name="Nagy L.G."/>
            <person name="Kovacs G.M."/>
        </authorList>
    </citation>
    <scope>NUCLEOTIDE SEQUENCE [LARGE SCALE GENOMIC DNA]</scope>
    <source>
        <strain evidence="2 3">DSE2036</strain>
    </source>
</reference>
<dbReference type="Pfam" id="PF05225">
    <property type="entry name" value="HTH_psq"/>
    <property type="match status" value="1"/>
</dbReference>
<dbReference type="AlphaFoldDB" id="A0A2V1D4B6"/>
<gene>
    <name evidence="2" type="ORF">DM02DRAFT_701612</name>
</gene>
<dbReference type="STRING" id="97972.A0A2V1D4B6"/>
<evidence type="ECO:0000313" key="2">
    <source>
        <dbReference type="EMBL" id="PVH92064.1"/>
    </source>
</evidence>
<organism evidence="2 3">
    <name type="scientific">Periconia macrospinosa</name>
    <dbReference type="NCBI Taxonomy" id="97972"/>
    <lineage>
        <taxon>Eukaryota</taxon>
        <taxon>Fungi</taxon>
        <taxon>Dikarya</taxon>
        <taxon>Ascomycota</taxon>
        <taxon>Pezizomycotina</taxon>
        <taxon>Dothideomycetes</taxon>
        <taxon>Pleosporomycetidae</taxon>
        <taxon>Pleosporales</taxon>
        <taxon>Massarineae</taxon>
        <taxon>Periconiaceae</taxon>
        <taxon>Periconia</taxon>
    </lineage>
</organism>
<dbReference type="InterPro" id="IPR007889">
    <property type="entry name" value="HTH_Psq"/>
</dbReference>
<feature type="domain" description="HTH psq-type" evidence="1">
    <location>
        <begin position="13"/>
        <end position="53"/>
    </location>
</feature>
<dbReference type="InterPro" id="IPR009057">
    <property type="entry name" value="Homeodomain-like_sf"/>
</dbReference>
<dbReference type="Proteomes" id="UP000244855">
    <property type="component" value="Unassembled WGS sequence"/>
</dbReference>
<protein>
    <recommendedName>
        <fullName evidence="1">HTH psq-type domain-containing protein</fullName>
    </recommendedName>
</protein>
<proteinExistence type="predicted"/>
<dbReference type="EMBL" id="KZ805728">
    <property type="protein sequence ID" value="PVH92064.1"/>
    <property type="molecule type" value="Genomic_DNA"/>
</dbReference>
<evidence type="ECO:0000313" key="3">
    <source>
        <dbReference type="Proteomes" id="UP000244855"/>
    </source>
</evidence>
<dbReference type="GO" id="GO:0003677">
    <property type="term" value="F:DNA binding"/>
    <property type="evidence" value="ECO:0007669"/>
    <property type="project" value="InterPro"/>
</dbReference>
<dbReference type="OrthoDB" id="3786747at2759"/>
<dbReference type="Gene3D" id="1.10.10.60">
    <property type="entry name" value="Homeodomain-like"/>
    <property type="match status" value="1"/>
</dbReference>
<dbReference type="SUPFAM" id="SSF46689">
    <property type="entry name" value="Homeodomain-like"/>
    <property type="match status" value="1"/>
</dbReference>